<gene>
    <name evidence="3" type="ORF">SG35_011980</name>
</gene>
<evidence type="ECO:0000313" key="4">
    <source>
        <dbReference type="Proteomes" id="UP000032568"/>
    </source>
</evidence>
<dbReference type="Gene3D" id="2.60.40.420">
    <property type="entry name" value="Cupredoxins - blue copper proteins"/>
    <property type="match status" value="1"/>
</dbReference>
<dbReference type="AlphaFoldDB" id="A0AAE9YU68"/>
<feature type="chain" id="PRO_5042082586" evidence="2">
    <location>
        <begin position="23"/>
        <end position="208"/>
    </location>
</feature>
<sequence length="208" mass="23395">MSFSKKILTSLLPLAFAGGALADTVTAELEFTKRPPFAGLIYLVDNKSTNSQVTIDQKDKQFTQKLQVGSSGQQIKFNNSDDVEHNIFTNETKHSANFDVGLMQPGATSEVALNWQENSIVRIGCKIHPKMRAYIANILSDYYQVLDFEKKKKNYQIQIKDVPSNLTTMNLLMPGYKSMEFELQPGETKEVPISKKGKQRGTLKLSRQ</sequence>
<dbReference type="KEGG" id="tact:SG35_011980"/>
<dbReference type="SUPFAM" id="SSF49503">
    <property type="entry name" value="Cupredoxins"/>
    <property type="match status" value="1"/>
</dbReference>
<dbReference type="EMBL" id="CP059735">
    <property type="protein sequence ID" value="WDE01285.1"/>
    <property type="molecule type" value="Genomic_DNA"/>
</dbReference>
<dbReference type="RefSeq" id="WP_044831277.1">
    <property type="nucleotide sequence ID" value="NZ_CP059735.1"/>
</dbReference>
<feature type="signal peptide" evidence="2">
    <location>
        <begin position="1"/>
        <end position="22"/>
    </location>
</feature>
<evidence type="ECO:0000256" key="2">
    <source>
        <dbReference type="SAM" id="SignalP"/>
    </source>
</evidence>
<reference evidence="3 4" key="1">
    <citation type="journal article" date="2015" name="Genome Announc.">
        <title>Draft Genome Sequences of Marine Isolates of Thalassomonas viridans and Thalassomonas actiniarum.</title>
        <authorList>
            <person name="Olonade I."/>
            <person name="van Zyl L.J."/>
            <person name="Trindade M."/>
        </authorList>
    </citation>
    <scope>NUCLEOTIDE SEQUENCE [LARGE SCALE GENOMIC DNA]</scope>
    <source>
        <strain evidence="3 4">A5K-106</strain>
    </source>
</reference>
<protein>
    <submittedName>
        <fullName evidence="3">Uncharacterized protein</fullName>
    </submittedName>
</protein>
<keyword evidence="4" id="KW-1185">Reference proteome</keyword>
<name>A0AAE9YU68_9GAMM</name>
<evidence type="ECO:0000256" key="1">
    <source>
        <dbReference type="SAM" id="MobiDB-lite"/>
    </source>
</evidence>
<feature type="compositionally biased region" description="Basic residues" evidence="1">
    <location>
        <begin position="195"/>
        <end position="208"/>
    </location>
</feature>
<reference evidence="3 4" key="2">
    <citation type="journal article" date="2022" name="Mar. Drugs">
        <title>Bioassay-Guided Fractionation Leads to the Detection of Cholic Acid Generated by the Rare Thalassomonas sp.</title>
        <authorList>
            <person name="Pheiffer F."/>
            <person name="Schneider Y.K."/>
            <person name="Hansen E.H."/>
            <person name="Andersen J.H."/>
            <person name="Isaksson J."/>
            <person name="Busche T."/>
            <person name="R C."/>
            <person name="Kalinowski J."/>
            <person name="Zyl L.V."/>
            <person name="Trindade M."/>
        </authorList>
    </citation>
    <scope>NUCLEOTIDE SEQUENCE [LARGE SCALE GENOMIC DNA]</scope>
    <source>
        <strain evidence="3 4">A5K-106</strain>
    </source>
</reference>
<organism evidence="3 4">
    <name type="scientific">Thalassomonas actiniarum</name>
    <dbReference type="NCBI Taxonomy" id="485447"/>
    <lineage>
        <taxon>Bacteria</taxon>
        <taxon>Pseudomonadati</taxon>
        <taxon>Pseudomonadota</taxon>
        <taxon>Gammaproteobacteria</taxon>
        <taxon>Alteromonadales</taxon>
        <taxon>Colwelliaceae</taxon>
        <taxon>Thalassomonas</taxon>
    </lineage>
</organism>
<dbReference type="Proteomes" id="UP000032568">
    <property type="component" value="Chromosome"/>
</dbReference>
<feature type="region of interest" description="Disordered" evidence="1">
    <location>
        <begin position="187"/>
        <end position="208"/>
    </location>
</feature>
<evidence type="ECO:0000313" key="3">
    <source>
        <dbReference type="EMBL" id="WDE01285.1"/>
    </source>
</evidence>
<accession>A0AAE9YU68</accession>
<keyword evidence="2" id="KW-0732">Signal</keyword>
<dbReference type="InterPro" id="IPR008972">
    <property type="entry name" value="Cupredoxin"/>
</dbReference>
<proteinExistence type="predicted"/>